<feature type="coiled-coil region" evidence="5">
    <location>
        <begin position="605"/>
        <end position="653"/>
    </location>
</feature>
<evidence type="ECO:0000256" key="5">
    <source>
        <dbReference type="SAM" id="Coils"/>
    </source>
</evidence>
<dbReference type="OrthoDB" id="268061at2759"/>
<feature type="coiled-coil region" evidence="5">
    <location>
        <begin position="2909"/>
        <end position="2943"/>
    </location>
</feature>
<protein>
    <submittedName>
        <fullName evidence="7">Uncharacterized protein</fullName>
    </submittedName>
</protein>
<feature type="region of interest" description="Disordered" evidence="6">
    <location>
        <begin position="1641"/>
        <end position="1681"/>
    </location>
</feature>
<dbReference type="RefSeq" id="XP_067174311.1">
    <property type="nucleotide sequence ID" value="XM_067318206.1"/>
</dbReference>
<feature type="coiled-coil region" evidence="5">
    <location>
        <begin position="1257"/>
        <end position="1291"/>
    </location>
</feature>
<feature type="coiled-coil region" evidence="5">
    <location>
        <begin position="1165"/>
        <end position="1199"/>
    </location>
</feature>
<comment type="subcellular location">
    <subcellularLocation>
        <location evidence="1">Cytoplasm</location>
        <location evidence="1">Cytoskeleton</location>
    </subcellularLocation>
</comment>
<keyword evidence="2" id="KW-0963">Cytoplasm</keyword>
<evidence type="ECO:0000256" key="1">
    <source>
        <dbReference type="ARBA" id="ARBA00004245"/>
    </source>
</evidence>
<evidence type="ECO:0000256" key="3">
    <source>
        <dbReference type="ARBA" id="ARBA00023054"/>
    </source>
</evidence>
<feature type="region of interest" description="Disordered" evidence="6">
    <location>
        <begin position="2834"/>
        <end position="2869"/>
    </location>
</feature>
<keyword evidence="4" id="KW-0206">Cytoskeleton</keyword>
<feature type="coiled-coil region" evidence="5">
    <location>
        <begin position="1073"/>
        <end position="1107"/>
    </location>
</feature>
<feature type="region of interest" description="Disordered" evidence="6">
    <location>
        <begin position="2008"/>
        <end position="2043"/>
    </location>
</feature>
<feature type="region of interest" description="Disordered" evidence="6">
    <location>
        <begin position="2375"/>
        <end position="2410"/>
    </location>
</feature>
<feature type="coiled-coil region" evidence="5">
    <location>
        <begin position="911"/>
        <end position="948"/>
    </location>
</feature>
<keyword evidence="3 5" id="KW-0175">Coiled coil</keyword>
<evidence type="ECO:0000313" key="7">
    <source>
        <dbReference type="EMBL" id="KAG5464374.1"/>
    </source>
</evidence>
<dbReference type="EMBL" id="JAFEUZ010000036">
    <property type="protein sequence ID" value="KAG5464374.1"/>
    <property type="molecule type" value="Genomic_DNA"/>
</dbReference>
<proteinExistence type="predicted"/>
<dbReference type="Proteomes" id="UP000673552">
    <property type="component" value="Chromosome 36"/>
</dbReference>
<dbReference type="KEGG" id="lmat:92510718"/>
<dbReference type="PANTHER" id="PTHR18861:SF0">
    <property type="entry name" value="BRUCHPILOT, ISOFORM J"/>
    <property type="match status" value="1"/>
</dbReference>
<comment type="caution">
    <text evidence="7">The sequence shown here is derived from an EMBL/GenBank/DDBJ whole genome shotgun (WGS) entry which is preliminary data.</text>
</comment>
<reference evidence="7 8" key="1">
    <citation type="submission" date="2021-03" db="EMBL/GenBank/DDBJ databases">
        <title>Leishmania (Mundinia) martiniquensis Genome sequencing and assembly.</title>
        <authorList>
            <person name="Almutairi H."/>
            <person name="Gatherer D."/>
        </authorList>
    </citation>
    <scope>NUCLEOTIDE SEQUENCE [LARGE SCALE GENOMIC DNA]</scope>
    <source>
        <strain evidence="7">LSCM1</strain>
    </source>
</reference>
<gene>
    <name evidence="7" type="ORF">LSCM1_00557</name>
</gene>
<dbReference type="GeneID" id="92510718"/>
<feature type="coiled-coil region" evidence="5">
    <location>
        <begin position="2450"/>
        <end position="2484"/>
    </location>
</feature>
<evidence type="ECO:0000256" key="6">
    <source>
        <dbReference type="SAM" id="MobiDB-lite"/>
    </source>
</evidence>
<feature type="region of interest" description="Disordered" evidence="6">
    <location>
        <begin position="373"/>
        <end position="393"/>
    </location>
</feature>
<evidence type="ECO:0000256" key="4">
    <source>
        <dbReference type="ARBA" id="ARBA00023212"/>
    </source>
</evidence>
<accession>A0A836K612</accession>
<feature type="coiled-coil region" evidence="5">
    <location>
        <begin position="1808"/>
        <end position="1842"/>
    </location>
</feature>
<feature type="region of interest" description="Disordered" evidence="6">
    <location>
        <begin position="1733"/>
        <end position="1768"/>
    </location>
</feature>
<feature type="coiled-coil region" evidence="5">
    <location>
        <begin position="2083"/>
        <end position="2117"/>
    </location>
</feature>
<feature type="coiled-coil region" evidence="5">
    <location>
        <begin position="981"/>
        <end position="1015"/>
    </location>
</feature>
<name>A0A836K612_9TRYP</name>
<keyword evidence="8" id="KW-1185">Reference proteome</keyword>
<feature type="region of interest" description="Disordered" evidence="6">
    <location>
        <begin position="1549"/>
        <end position="1589"/>
    </location>
</feature>
<evidence type="ECO:0000313" key="8">
    <source>
        <dbReference type="Proteomes" id="UP000673552"/>
    </source>
</evidence>
<feature type="region of interest" description="Disordered" evidence="6">
    <location>
        <begin position="2283"/>
        <end position="2323"/>
    </location>
</feature>
<sequence length="3541" mass="387208">MSFMDDMSEVPLSITGEMWMCADSTGPSRVGAGRGLKNFITIEKDRFCVYSSRSAQSKQLKEVAFRSMKLVAWFAHHPKPPGGGPPTASTTAATLRRRVAKDRLAATHHHHYYYLVLEFLRDNTIPGTVLLGKRERIVLCTDDPQDFSIWRKFVDLYESPLLHQEFVEGRDRNAMKARARAGGAPDHDDTTSSDDDGDEGRDLGGGGAVGPRLLDLWKNRCVALLNDFAHLSNPSLQVKSADVFELPAGHGGLDWDTHAEAVLYAIEHDMRPSMKVVPSKSIESDTAGTSSLLSSPPIFPTNGSTGAPTPESMRLHLDTIQSQVSNLRVELEQFQVVTAEVGAFVEGRELQATKMSPDTLQAYLETLRKAPTLTGPAGGIATQRRDETPAETNGAAADLAELESACAAAVHCFTENNRTNDRLIAETSNREKAKWLDREALPQRVETVVAILVDELTRASADVAALAATASRSTAPMVPSLESSVSLELNELRRLLNRKEMEVETLQQQQFDLSRHTKQLSRRFEEAVLLYSDAAHDMVRSHYREYASLRNLFLSALRGEVPLDNLPAAEVSVTTSGGSFGGASETHRANPSHLSESAMRGLVVSAAHLEAVQALEQERSAARERQRALEDVMTELEVLRQQRDEEIANLKCNFLAAEEAWERDMTALQAKLSSWQSAMPQGTLLVPVSSVAVNTPAKAAIAQTTKAVQLQTTATPLDLLELPKTQRQEVAESHHELREMATLLALAPSESSLGVRVACQRLQAFYHWAVETALPLTTASASDRTPLEIVTSVVHAYQALLEHTSVEYSALRSGKKGSPEELLNLIGTPHHNFQKLWGILENHLLIHYANGTSEHRLRLSPNTEKPLLFSSPPTNGELDQLPPLLDDLCATAALFSQLQHRSSDDTLTAYIHALEEKSDQLEKQLRLNEQNEKDIATIRGKLADLENTASSLLEGIDISLATLGTEVSPSESAAAAIGRAAADAAARERALRAEVAAAEERVREMEAALQAASAEQQQVVADRDEKLRDADERLAETAAARRELSDSVAGALAALGTEVSPSEPAAAAIGRAAADAAARERALRAEVAAAEERVREMEAALQAASAEQQQVVADRDEKLRDADERLAETAAARRELSDSVAGALAALGTEVSPSEPAAAAIGRAAADAAARERALRAEVAAAEERVREMEAALQAASAEQQQVVADRDEKLRDADERLAETAAARRELSDSVAGALAALGTEVSPSEPAAAAIGRAAADAAARERALRAEVAAAEERVREMEAALQAASAEQQQVVADRDEKLRDADERLAETAAARRSCPTALPARLLRWGRRYRRRSLPQRRLGVRLPTPRRASVHCAQRWLPPRSACARWRRRCRRRAPSSSRWWRTATRSCATRTSGWRRRLPRGGSCPTALPARLLRWGRRYRRRSLPQRRLGVRLPTPRRASVHCAQRWLPPRSACARWRRRCRRRAPSSSRWWRTATRSCATRTSGWRRRLPRGGAVRQRCRRACCAGDGGVAVGACRSGDWACGCRRRGARACTARRGGCRRGARARDGGGAAGGERRAAAGGGGPRREAARRGRAAGGDGCRAAGAVRQRCRRACCAGDGGIAVGACRSGDWACGCRRRGARACTARRGGCRRGARARDGGGAAGGERRAAAGGGGPRREAARRGRAAGGDGCRAAGAVRQRCRRACCAGDGGVAVGACRSGDWACGCRRRGARACTARRGGCRRGARARDGGGAAGGERRAAAGGGGPRREAARRGRAAGGDGCRAAELSDSVAGALAALGTEVSPSEPAAAAIGRAAADAAARERALRAEVAAAEERVREMEAALQAASAEQQQVVADRDEKLRDADERLAETAAARRSCPTALPARLLRWGRRCRRRSLPQRRLGVRLPTPRRASVHCAQRWLPPRSACARWRRRCRRRAPSSSRWWRTATRSCATRTSGWRRRLPRGGAVRQRCRRACCAGDGGVAVGACRSGDWACGCRRRGARACTARRGGCRRGARARDGGGAAGGERRAAAGGGGPRREAARRGRAAGGDGCRAAELSDSVAGALAALGTEVSPSEPAAAAIGRAAADAAARERALRAEVAAAEERVREMEAALQAASAEQQQVVADRDEKLRDADERLAETAAARRSCPTALPARLLRWGRRYRRRSLPQRRLGVRLPTPRRASVHCAQRWLPPRSACARWRRRCRRRAPSSSRWWRTATRSCATRTSGWRRRLPRGGAVRQRCRRACCAGDGGVAVGACRSGDWACGCRRRGARACTARRGGCRRGARARDGGGAAGGERRAAAGGGGPRREAARRGRAAGGDGCRAAGAVRQRCRRACCAGDGGVAVGACRSGDWACGCRRRGARACTARRGGCRRGARARDGGGAAGGERRAAAGGGGPRREAARRGRAAGGDGCRAAELSDSVAGALAALGTEVSPSEPAAAAIGRAAADAAARERALRAEVAAAEERVREMEAALQAASAEQQQVVADRDEKLRDADERLAETAAARRSCPTALPARLLRWGRRYRRRSLPQRRLGVRLPTPRRASVHCAQRWLPPRSACARWRRRCRRRAPSSSRWWRTATRSCATRTSGWRRRLPRGGSCPTALPARLLRWGRRYRRRSLPQRRLGVRLPTPRRASVHCAQRWLPPRSACARWRRRCRRRAPSSSRWWRTATRSCATRTSGWRRRLPRGGAVRQRCRRACCAGDGGIAVGACRSGDWACGCRRRGARACTARRGGCRRGARARDGGGAAGGERRAAAGGGGPRREAARRGRAAGGDGCRAAGAVRQRCRRACCAGDGGVAVGACRSGDWACGCRRRGARACTARRGGCRRGARARDGGGAAGGERRAAAGGGGPRREAARRGRAAGGDGCRAAELSDSVAGALAALGTEVSPSEPAAAAIGRAAADAAARERALRAEVAAAEERVREMEAALQAASAEQQQVVADRDEKLRDADERLAETAAARRSCPTALPARLLRWGRRYRRRSLPQRRLGVRLPTPRRASVHCAQRWLPPRSACARWRRRCRRRAPSSSRWWRTATRSCATRTSGWRRRLPRGGSCPTALPARLLRWGRRCRRRSLPQRRLGVRLPTPRRASVHCAQRWLPPRSACARWRRRCRRRAPSSSRWWRTATRSCATRTSGWRRRLPRGGSCPTALPARLLRWGRRCRHRSLPQRRLGVRLPTPRRASVHCAQRWLPPRSACARWRRRCRRRAPSSSRWWRTATRSCATRTSGWRRRLPRGGSCPTALPARLLRWGRRYRRRSLPQRRLGVRLPTPRRASVHCAQRWLPPRSACARWRRRCRRRAPSSSRWWRTATRSCATRTSGWRRRLPRGGSCPTALPARLLRWERRCRHRSLPQRRLGVRLPTPRRASVHCAQRWLPPRSACARWRRRCRRRAPSSSRWWRTATRSCATRTSGWRRRLPRGGSCPTALPARLLRWGRRYRRRSLPQRRLGVRLPTPRRASVHCAQRWLPPRSACARWRRRCRRRAPSSSRWWRTATRSCATRTNLQRRNLIVRGWRFSAVLRVFVCRSRISQR</sequence>
<feature type="region of interest" description="Disordered" evidence="6">
    <location>
        <begin position="2742"/>
        <end position="2782"/>
    </location>
</feature>
<organism evidence="7 8">
    <name type="scientific">Leishmania martiniquensis</name>
    <dbReference type="NCBI Taxonomy" id="1580590"/>
    <lineage>
        <taxon>Eukaryota</taxon>
        <taxon>Discoba</taxon>
        <taxon>Euglenozoa</taxon>
        <taxon>Kinetoplastea</taxon>
        <taxon>Metakinetoplastina</taxon>
        <taxon>Trypanosomatida</taxon>
        <taxon>Trypanosomatidae</taxon>
        <taxon>Leishmaniinae</taxon>
        <taxon>Leishmania</taxon>
    </lineage>
</organism>
<evidence type="ECO:0000256" key="2">
    <source>
        <dbReference type="ARBA" id="ARBA00022490"/>
    </source>
</evidence>
<dbReference type="PANTHER" id="PTHR18861">
    <property type="entry name" value="ELKS/RAB6-INTERACTING/CAST PROTEIN"/>
    <property type="match status" value="1"/>
</dbReference>
<dbReference type="GO" id="GO:0005856">
    <property type="term" value="C:cytoskeleton"/>
    <property type="evidence" value="ECO:0007669"/>
    <property type="project" value="UniProtKB-SubCell"/>
</dbReference>
<feature type="region of interest" description="Disordered" evidence="6">
    <location>
        <begin position="174"/>
        <end position="205"/>
    </location>
</feature>